<feature type="region of interest" description="Disordered" evidence="1">
    <location>
        <begin position="190"/>
        <end position="225"/>
    </location>
</feature>
<evidence type="ECO:0000313" key="2">
    <source>
        <dbReference type="EMBL" id="CAB9504749.1"/>
    </source>
</evidence>
<name>A0A9N8DQ16_9STRA</name>
<gene>
    <name evidence="2" type="ORF">SEMRO_207_G086830.1</name>
</gene>
<accession>A0A9N8DQ16</accession>
<keyword evidence="3" id="KW-1185">Reference proteome</keyword>
<organism evidence="2 3">
    <name type="scientific">Seminavis robusta</name>
    <dbReference type="NCBI Taxonomy" id="568900"/>
    <lineage>
        <taxon>Eukaryota</taxon>
        <taxon>Sar</taxon>
        <taxon>Stramenopiles</taxon>
        <taxon>Ochrophyta</taxon>
        <taxon>Bacillariophyta</taxon>
        <taxon>Bacillariophyceae</taxon>
        <taxon>Bacillariophycidae</taxon>
        <taxon>Naviculales</taxon>
        <taxon>Naviculaceae</taxon>
        <taxon>Seminavis</taxon>
    </lineage>
</organism>
<dbReference type="AlphaFoldDB" id="A0A9N8DQ16"/>
<evidence type="ECO:0000313" key="3">
    <source>
        <dbReference type="Proteomes" id="UP001153069"/>
    </source>
</evidence>
<protein>
    <submittedName>
        <fullName evidence="2">Uncharacterized protein</fullName>
    </submittedName>
</protein>
<feature type="compositionally biased region" description="Acidic residues" evidence="1">
    <location>
        <begin position="192"/>
        <end position="225"/>
    </location>
</feature>
<evidence type="ECO:0000256" key="1">
    <source>
        <dbReference type="SAM" id="MobiDB-lite"/>
    </source>
</evidence>
<reference evidence="2" key="1">
    <citation type="submission" date="2020-06" db="EMBL/GenBank/DDBJ databases">
        <authorList>
            <consortium name="Plant Systems Biology data submission"/>
        </authorList>
    </citation>
    <scope>NUCLEOTIDE SEQUENCE</scope>
    <source>
        <strain evidence="2">D6</strain>
    </source>
</reference>
<comment type="caution">
    <text evidence="2">The sequence shown here is derived from an EMBL/GenBank/DDBJ whole genome shotgun (WGS) entry which is preliminary data.</text>
</comment>
<proteinExistence type="predicted"/>
<dbReference type="EMBL" id="CAICTM010000206">
    <property type="protein sequence ID" value="CAB9504749.1"/>
    <property type="molecule type" value="Genomic_DNA"/>
</dbReference>
<sequence length="258" mass="30106">MLLTLSGSLSRGERFETKKENGEPFLGVVMKRGCDYQRAGAHFSLSAVFYTREHIHGAFHDGSDVSYGNIREEWKLHVTQAPSGQWLTMNNRMLFAYNSLRYADGEADGGDKHIQDILLEMEKVQVVPYSEARSILESLDTPQDNGNTCYVLGDPYREDWICSDLVDPEAYYKYVLEYPSLEQEKVEYPGLEQEEEEYSTFEQEEEEDSTFEEEEEEYTTFEHEEEEEEKFKFLFLFILPSLLLRRMLGACVYGEEFE</sequence>
<dbReference type="Proteomes" id="UP001153069">
    <property type="component" value="Unassembled WGS sequence"/>
</dbReference>